<dbReference type="Proteomes" id="UP000075799">
    <property type="component" value="Unassembled WGS sequence"/>
</dbReference>
<name>A0A162GDG8_BDEBC</name>
<dbReference type="EMBL" id="LUKD01000001">
    <property type="protein sequence ID" value="KYG67880.1"/>
    <property type="molecule type" value="Genomic_DNA"/>
</dbReference>
<feature type="region of interest" description="Disordered" evidence="1">
    <location>
        <begin position="1"/>
        <end position="57"/>
    </location>
</feature>
<accession>A0A162GDG8</accession>
<gene>
    <name evidence="2" type="ORF">AZI87_00980</name>
</gene>
<comment type="caution">
    <text evidence="2">The sequence shown here is derived from an EMBL/GenBank/DDBJ whole genome shotgun (WGS) entry which is preliminary data.</text>
</comment>
<evidence type="ECO:0000313" key="2">
    <source>
        <dbReference type="EMBL" id="KYG67880.1"/>
    </source>
</evidence>
<evidence type="ECO:0000313" key="3">
    <source>
        <dbReference type="Proteomes" id="UP000075799"/>
    </source>
</evidence>
<organism evidence="2 3">
    <name type="scientific">Bdellovibrio bacteriovorus</name>
    <dbReference type="NCBI Taxonomy" id="959"/>
    <lineage>
        <taxon>Bacteria</taxon>
        <taxon>Pseudomonadati</taxon>
        <taxon>Bdellovibrionota</taxon>
        <taxon>Bdellovibrionia</taxon>
        <taxon>Bdellovibrionales</taxon>
        <taxon>Pseudobdellovibrionaceae</taxon>
        <taxon>Bdellovibrio</taxon>
    </lineage>
</organism>
<protein>
    <submittedName>
        <fullName evidence="2">Uncharacterized protein</fullName>
    </submittedName>
</protein>
<feature type="compositionally biased region" description="Low complexity" evidence="1">
    <location>
        <begin position="1"/>
        <end position="16"/>
    </location>
</feature>
<dbReference type="AlphaFoldDB" id="A0A162GDG8"/>
<sequence length="75" mass="8144">MPAQDARTAGTAAATEPGRRADRSDGKPKGLSPKQIPRKKPKLKPQKRKKAPVREPFETAKITVGRMVDLVAVGR</sequence>
<proteinExistence type="predicted"/>
<evidence type="ECO:0000256" key="1">
    <source>
        <dbReference type="SAM" id="MobiDB-lite"/>
    </source>
</evidence>
<feature type="compositionally biased region" description="Basic and acidic residues" evidence="1">
    <location>
        <begin position="17"/>
        <end position="28"/>
    </location>
</feature>
<feature type="compositionally biased region" description="Basic residues" evidence="1">
    <location>
        <begin position="36"/>
        <end position="51"/>
    </location>
</feature>
<reference evidence="2 3" key="1">
    <citation type="submission" date="2016-03" db="EMBL/GenBank/DDBJ databases">
        <authorList>
            <person name="Ploux O."/>
        </authorList>
    </citation>
    <scope>NUCLEOTIDE SEQUENCE [LARGE SCALE GENOMIC DNA]</scope>
    <source>
        <strain evidence="2 3">EC13</strain>
    </source>
</reference>